<dbReference type="Gene3D" id="3.40.190.290">
    <property type="match status" value="1"/>
</dbReference>
<dbReference type="GO" id="GO:0003700">
    <property type="term" value="F:DNA-binding transcription factor activity"/>
    <property type="evidence" value="ECO:0007669"/>
    <property type="project" value="InterPro"/>
</dbReference>
<evidence type="ECO:0000313" key="7">
    <source>
        <dbReference type="Proteomes" id="UP000566711"/>
    </source>
</evidence>
<dbReference type="GO" id="GO:0006351">
    <property type="term" value="P:DNA-templated transcription"/>
    <property type="evidence" value="ECO:0007669"/>
    <property type="project" value="TreeGrafter"/>
</dbReference>
<dbReference type="InterPro" id="IPR058163">
    <property type="entry name" value="LysR-type_TF_proteobact-type"/>
</dbReference>
<evidence type="ECO:0000256" key="2">
    <source>
        <dbReference type="ARBA" id="ARBA00023015"/>
    </source>
</evidence>
<evidence type="ECO:0000259" key="5">
    <source>
        <dbReference type="PROSITE" id="PS50931"/>
    </source>
</evidence>
<dbReference type="InterPro" id="IPR036390">
    <property type="entry name" value="WH_DNA-bd_sf"/>
</dbReference>
<comment type="similarity">
    <text evidence="1">Belongs to the LysR transcriptional regulatory family.</text>
</comment>
<dbReference type="GO" id="GO:0043565">
    <property type="term" value="F:sequence-specific DNA binding"/>
    <property type="evidence" value="ECO:0007669"/>
    <property type="project" value="TreeGrafter"/>
</dbReference>
<dbReference type="PANTHER" id="PTHR30537">
    <property type="entry name" value="HTH-TYPE TRANSCRIPTIONAL REGULATOR"/>
    <property type="match status" value="1"/>
</dbReference>
<dbReference type="SUPFAM" id="SSF46785">
    <property type="entry name" value="Winged helix' DNA-binding domain"/>
    <property type="match status" value="1"/>
</dbReference>
<dbReference type="EMBL" id="JACEZS010000001">
    <property type="protein sequence ID" value="MBA5603744.1"/>
    <property type="molecule type" value="Genomic_DNA"/>
</dbReference>
<dbReference type="InterPro" id="IPR005119">
    <property type="entry name" value="LysR_subst-bd"/>
</dbReference>
<sequence length="294" mass="31905">MSDKLRSMQVFVVAATANSLAAAGRQLDMSAVMVGKHVSALEQQLGARLLERTTRKLTLTEIGASYLERCRDVLASVEAADNVAETLRAVPQGSLRVTAPVAYGAQRLVPVIHAYTATYPLVHVDLVLNDRVVNLAEEGIDVAIRSGKLADTGLIARPLARSRMLAAASPDYLRRHGVPAHPLDLERHNCLSFDSWGADHRWRFSQGETMVAVRAQGNFTSNHGHALLAAGLAGMGVVMQNDALLTEHLLSGAMVHLLPEWELPSRAVHIVRRPEPRPSAKVRSFVDFALARLG</sequence>
<dbReference type="Proteomes" id="UP000566711">
    <property type="component" value="Unassembled WGS sequence"/>
</dbReference>
<evidence type="ECO:0000256" key="4">
    <source>
        <dbReference type="ARBA" id="ARBA00023163"/>
    </source>
</evidence>
<evidence type="ECO:0000313" key="6">
    <source>
        <dbReference type="EMBL" id="MBA5603744.1"/>
    </source>
</evidence>
<organism evidence="6 7">
    <name type="scientific">Rugamonas fusca</name>
    <dbReference type="NCBI Taxonomy" id="2758568"/>
    <lineage>
        <taxon>Bacteria</taxon>
        <taxon>Pseudomonadati</taxon>
        <taxon>Pseudomonadota</taxon>
        <taxon>Betaproteobacteria</taxon>
        <taxon>Burkholderiales</taxon>
        <taxon>Oxalobacteraceae</taxon>
        <taxon>Telluria group</taxon>
        <taxon>Rugamonas</taxon>
    </lineage>
</organism>
<keyword evidence="4" id="KW-0804">Transcription</keyword>
<keyword evidence="3" id="KW-0238">DNA-binding</keyword>
<dbReference type="Gene3D" id="1.10.10.10">
    <property type="entry name" value="Winged helix-like DNA-binding domain superfamily/Winged helix DNA-binding domain"/>
    <property type="match status" value="1"/>
</dbReference>
<reference evidence="6 7" key="1">
    <citation type="submission" date="2020-07" db="EMBL/GenBank/DDBJ databases">
        <title>Novel species isolated from subtropical streams in China.</title>
        <authorList>
            <person name="Lu H."/>
        </authorList>
    </citation>
    <scope>NUCLEOTIDE SEQUENCE [LARGE SCALE GENOMIC DNA]</scope>
    <source>
        <strain evidence="6 7">FT3S</strain>
    </source>
</reference>
<dbReference type="FunFam" id="3.40.190.290:FF:000001">
    <property type="entry name" value="Transcriptional regulator, LysR family"/>
    <property type="match status" value="1"/>
</dbReference>
<evidence type="ECO:0000256" key="1">
    <source>
        <dbReference type="ARBA" id="ARBA00009437"/>
    </source>
</evidence>
<name>A0A7W2ED60_9BURK</name>
<protein>
    <submittedName>
        <fullName evidence="6">LysR family transcriptional regulator</fullName>
    </submittedName>
</protein>
<keyword evidence="7" id="KW-1185">Reference proteome</keyword>
<comment type="caution">
    <text evidence="6">The sequence shown here is derived from an EMBL/GenBank/DDBJ whole genome shotgun (WGS) entry which is preliminary data.</text>
</comment>
<dbReference type="Pfam" id="PF00126">
    <property type="entry name" value="HTH_1"/>
    <property type="match status" value="1"/>
</dbReference>
<proteinExistence type="inferred from homology"/>
<dbReference type="FunFam" id="1.10.10.10:FF:000001">
    <property type="entry name" value="LysR family transcriptional regulator"/>
    <property type="match status" value="1"/>
</dbReference>
<feature type="domain" description="HTH lysR-type" evidence="5">
    <location>
        <begin position="3"/>
        <end position="60"/>
    </location>
</feature>
<keyword evidence="2" id="KW-0805">Transcription regulation</keyword>
<dbReference type="Pfam" id="PF03466">
    <property type="entry name" value="LysR_substrate"/>
    <property type="match status" value="1"/>
</dbReference>
<dbReference type="InterPro" id="IPR036388">
    <property type="entry name" value="WH-like_DNA-bd_sf"/>
</dbReference>
<gene>
    <name evidence="6" type="ORF">H3H36_00005</name>
</gene>
<dbReference type="SUPFAM" id="SSF53850">
    <property type="entry name" value="Periplasmic binding protein-like II"/>
    <property type="match status" value="1"/>
</dbReference>
<dbReference type="InterPro" id="IPR000847">
    <property type="entry name" value="LysR_HTH_N"/>
</dbReference>
<dbReference type="AlphaFoldDB" id="A0A7W2ED60"/>
<accession>A0A7W2ED60</accession>
<dbReference type="PROSITE" id="PS50931">
    <property type="entry name" value="HTH_LYSR"/>
    <property type="match status" value="1"/>
</dbReference>
<dbReference type="PANTHER" id="PTHR30537:SF5">
    <property type="entry name" value="HTH-TYPE TRANSCRIPTIONAL ACTIVATOR TTDR-RELATED"/>
    <property type="match status" value="1"/>
</dbReference>
<evidence type="ECO:0000256" key="3">
    <source>
        <dbReference type="ARBA" id="ARBA00023125"/>
    </source>
</evidence>